<evidence type="ECO:0000259" key="12">
    <source>
        <dbReference type="PROSITE" id="PS50262"/>
    </source>
</evidence>
<reference evidence="14" key="1">
    <citation type="submission" date="2025-08" db="UniProtKB">
        <authorList>
            <consortium name="RefSeq"/>
        </authorList>
    </citation>
    <scope>IDENTIFICATION</scope>
</reference>
<feature type="transmembrane region" description="Helical" evidence="11">
    <location>
        <begin position="23"/>
        <end position="48"/>
    </location>
</feature>
<name>A0ABM0PZC0_GALVR</name>
<dbReference type="SUPFAM" id="SSF81321">
    <property type="entry name" value="Family A G protein-coupled receptor-like"/>
    <property type="match status" value="1"/>
</dbReference>
<accession>A0ABM0PZC0</accession>
<evidence type="ECO:0000313" key="13">
    <source>
        <dbReference type="Proteomes" id="UP000694923"/>
    </source>
</evidence>
<dbReference type="InterPro" id="IPR050402">
    <property type="entry name" value="OR51/52/56-like"/>
</dbReference>
<keyword evidence="6 10" id="KW-0297">G-protein coupled receptor</keyword>
<dbReference type="InterPro" id="IPR000725">
    <property type="entry name" value="Olfact_rcpt"/>
</dbReference>
<evidence type="ECO:0000256" key="5">
    <source>
        <dbReference type="ARBA" id="ARBA00022989"/>
    </source>
</evidence>
<keyword evidence="8 10" id="KW-0675">Receptor</keyword>
<keyword evidence="5 11" id="KW-1133">Transmembrane helix</keyword>
<keyword evidence="2 11" id="KW-0716">Sensory transduction</keyword>
<dbReference type="Gene3D" id="1.20.1070.10">
    <property type="entry name" value="Rhodopsin 7-helix transmembrane proteins"/>
    <property type="match status" value="1"/>
</dbReference>
<dbReference type="PANTHER" id="PTHR26450">
    <property type="entry name" value="OLFACTORY RECEPTOR 56B1-RELATED"/>
    <property type="match status" value="1"/>
</dbReference>
<dbReference type="PRINTS" id="PR00237">
    <property type="entry name" value="GPCRRHODOPSN"/>
</dbReference>
<proteinExistence type="inferred from homology"/>
<dbReference type="Pfam" id="PF13853">
    <property type="entry name" value="7tm_4"/>
    <property type="match status" value="1"/>
</dbReference>
<feature type="transmembrane region" description="Helical" evidence="11">
    <location>
        <begin position="241"/>
        <end position="264"/>
    </location>
</feature>
<feature type="transmembrane region" description="Helical" evidence="11">
    <location>
        <begin position="141"/>
        <end position="161"/>
    </location>
</feature>
<dbReference type="CDD" id="cd15222">
    <property type="entry name" value="7tmA_OR51-like"/>
    <property type="match status" value="1"/>
</dbReference>
<keyword evidence="9 10" id="KW-0807">Transducer</keyword>
<evidence type="ECO:0000256" key="2">
    <source>
        <dbReference type="ARBA" id="ARBA00022606"/>
    </source>
</evidence>
<dbReference type="PRINTS" id="PR00245">
    <property type="entry name" value="OLFACTORYR"/>
</dbReference>
<gene>
    <name evidence="14" type="primary">LOC103581395</name>
</gene>
<feature type="transmembrane region" description="Helical" evidence="11">
    <location>
        <begin position="196"/>
        <end position="220"/>
    </location>
</feature>
<keyword evidence="13" id="KW-1185">Reference proteome</keyword>
<feature type="transmembrane region" description="Helical" evidence="11">
    <location>
        <begin position="60"/>
        <end position="82"/>
    </location>
</feature>
<evidence type="ECO:0000256" key="6">
    <source>
        <dbReference type="ARBA" id="ARBA00023040"/>
    </source>
</evidence>
<evidence type="ECO:0000256" key="4">
    <source>
        <dbReference type="ARBA" id="ARBA00022725"/>
    </source>
</evidence>
<dbReference type="PROSITE" id="PS00237">
    <property type="entry name" value="G_PROTEIN_RECEP_F1_1"/>
    <property type="match status" value="1"/>
</dbReference>
<evidence type="ECO:0000256" key="11">
    <source>
        <dbReference type="RuleBase" id="RU363047"/>
    </source>
</evidence>
<dbReference type="InterPro" id="IPR000276">
    <property type="entry name" value="GPCR_Rhodpsn"/>
</dbReference>
<keyword evidence="7 11" id="KW-0472">Membrane</keyword>
<dbReference type="PROSITE" id="PS50262">
    <property type="entry name" value="G_PROTEIN_RECEP_F1_2"/>
    <property type="match status" value="1"/>
</dbReference>
<evidence type="ECO:0000256" key="8">
    <source>
        <dbReference type="ARBA" id="ARBA00023170"/>
    </source>
</evidence>
<keyword evidence="3 10" id="KW-0812">Transmembrane</keyword>
<evidence type="ECO:0000256" key="9">
    <source>
        <dbReference type="ARBA" id="ARBA00023224"/>
    </source>
</evidence>
<comment type="similarity">
    <text evidence="10">Belongs to the G-protein coupled receptor 1 family.</text>
</comment>
<dbReference type="PANTHER" id="PTHR26450:SF411">
    <property type="entry name" value="OLFACTORY RECEPTOR 51A7"/>
    <property type="match status" value="1"/>
</dbReference>
<feature type="transmembrane region" description="Helical" evidence="11">
    <location>
        <begin position="270"/>
        <end position="293"/>
    </location>
</feature>
<dbReference type="InterPro" id="IPR017452">
    <property type="entry name" value="GPCR_Rhodpsn_7TM"/>
</dbReference>
<protein>
    <recommendedName>
        <fullName evidence="11">Olfactory receptor</fullName>
    </recommendedName>
</protein>
<dbReference type="GeneID" id="103581395"/>
<evidence type="ECO:0000256" key="7">
    <source>
        <dbReference type="ARBA" id="ARBA00023136"/>
    </source>
</evidence>
<feature type="transmembrane region" description="Helical" evidence="11">
    <location>
        <begin position="102"/>
        <end position="120"/>
    </location>
</feature>
<organism evidence="13 14">
    <name type="scientific">Galeopterus variegatus</name>
    <name type="common">Malayan flying lemur</name>
    <name type="synonym">Cynocephalus variegatus</name>
    <dbReference type="NCBI Taxonomy" id="482537"/>
    <lineage>
        <taxon>Eukaryota</taxon>
        <taxon>Metazoa</taxon>
        <taxon>Chordata</taxon>
        <taxon>Craniata</taxon>
        <taxon>Vertebrata</taxon>
        <taxon>Euteleostomi</taxon>
        <taxon>Mammalia</taxon>
        <taxon>Eutheria</taxon>
        <taxon>Euarchontoglires</taxon>
        <taxon>Dermoptera</taxon>
        <taxon>Cynocephalidae</taxon>
        <taxon>Galeopterus</taxon>
    </lineage>
</organism>
<evidence type="ECO:0000256" key="10">
    <source>
        <dbReference type="RuleBase" id="RU000688"/>
    </source>
</evidence>
<comment type="subcellular location">
    <subcellularLocation>
        <location evidence="11">Cell membrane</location>
        <topology evidence="11">Multi-pass membrane protein</topology>
    </subcellularLocation>
    <subcellularLocation>
        <location evidence="1">Membrane</location>
        <topology evidence="1">Multi-pass membrane protein</topology>
    </subcellularLocation>
</comment>
<dbReference type="RefSeq" id="XP_008561461.1">
    <property type="nucleotide sequence ID" value="XM_008563239.1"/>
</dbReference>
<evidence type="ECO:0000256" key="3">
    <source>
        <dbReference type="ARBA" id="ARBA00022692"/>
    </source>
</evidence>
<evidence type="ECO:0000313" key="14">
    <source>
        <dbReference type="RefSeq" id="XP_008561461.1"/>
    </source>
</evidence>
<dbReference type="Proteomes" id="UP000694923">
    <property type="component" value="Unplaced"/>
</dbReference>
<evidence type="ECO:0000256" key="1">
    <source>
        <dbReference type="ARBA" id="ARBA00004141"/>
    </source>
</evidence>
<sequence length="315" mass="35375">MSVVNNSEVKLFLLIGIPGLEYVHIWISIPICLMYLVAIMGNCTILFIIKTEPSLHAPMYYFLAMLAVSDMGLSLSSLPTMLRIFLFNAMGISPNACFAQEFFIHGFTVMESSVLLIMSLDRFLAIHNPLRYSSILTSNRVAKMGVILAIRSILLVLPFPFTLKRLKYCQKNILSHSYCLHQDAMKLSCSDNKINVIYGFFVALCTMLDLVLIVLSYVLILKTVLSIASLAERLRALNTCVSHICAVLIFYVPIITLAAMHRFAKHKSPLVIILIADMFLLVPPLMNPIVYCVKTRQIREKVLGKLPNICGKLRA</sequence>
<keyword evidence="4 11" id="KW-0552">Olfaction</keyword>
<feature type="domain" description="G-protein coupled receptors family 1 profile" evidence="12">
    <location>
        <begin position="41"/>
        <end position="291"/>
    </location>
</feature>
<keyword evidence="11" id="KW-1003">Cell membrane</keyword>